<dbReference type="GO" id="GO:0016787">
    <property type="term" value="F:hydrolase activity"/>
    <property type="evidence" value="ECO:0007669"/>
    <property type="project" value="UniProtKB-KW"/>
</dbReference>
<keyword evidence="4" id="KW-1185">Reference proteome</keyword>
<evidence type="ECO:0000313" key="3">
    <source>
        <dbReference type="EMBL" id="MDI4644336.1"/>
    </source>
</evidence>
<comment type="caution">
    <text evidence="3">The sequence shown here is derived from an EMBL/GenBank/DDBJ whole genome shotgun (WGS) entry which is preliminary data.</text>
</comment>
<dbReference type="InterPro" id="IPR013780">
    <property type="entry name" value="Glyco_hydro_b"/>
</dbReference>
<dbReference type="RefSeq" id="WP_282907343.1">
    <property type="nucleotide sequence ID" value="NZ_JAGRPV010000001.1"/>
</dbReference>
<proteinExistence type="inferred from homology"/>
<comment type="similarity">
    <text evidence="1">Belongs to the glycosyl hydrolase 66 family.</text>
</comment>
<reference evidence="3" key="1">
    <citation type="submission" date="2023-04" db="EMBL/GenBank/DDBJ databases">
        <title>Comparative genomic analysis of Cohnella hashimotonis sp. nov., isolated from the International Space Station.</title>
        <authorList>
            <person name="Venkateswaran K."/>
            <person name="Simpson A."/>
        </authorList>
    </citation>
    <scope>NUCLEOTIDE SEQUENCE</scope>
    <source>
        <strain evidence="3">F6_2S_P_1</strain>
    </source>
</reference>
<dbReference type="EMBL" id="JAGRPV010000001">
    <property type="protein sequence ID" value="MDI4644336.1"/>
    <property type="molecule type" value="Genomic_DNA"/>
</dbReference>
<dbReference type="Pfam" id="PF13199">
    <property type="entry name" value="Glyco_hydro_66"/>
    <property type="match status" value="1"/>
</dbReference>
<keyword evidence="3" id="KW-0378">Hydrolase</keyword>
<organism evidence="3 4">
    <name type="scientific">Cohnella hashimotonis</name>
    <dbReference type="NCBI Taxonomy" id="2826895"/>
    <lineage>
        <taxon>Bacteria</taxon>
        <taxon>Bacillati</taxon>
        <taxon>Bacillota</taxon>
        <taxon>Bacilli</taxon>
        <taxon>Bacillales</taxon>
        <taxon>Paenibacillaceae</taxon>
        <taxon>Cohnella</taxon>
    </lineage>
</organism>
<dbReference type="CDD" id="cd14745">
    <property type="entry name" value="GH66"/>
    <property type="match status" value="1"/>
</dbReference>
<keyword evidence="2" id="KW-0732">Signal</keyword>
<evidence type="ECO:0000256" key="1">
    <source>
        <dbReference type="ARBA" id="ARBA00010837"/>
    </source>
</evidence>
<gene>
    <name evidence="3" type="ORF">KB449_05150</name>
</gene>
<dbReference type="Gene3D" id="2.60.40.1180">
    <property type="entry name" value="Golgi alpha-mannosidase II"/>
    <property type="match status" value="1"/>
</dbReference>
<dbReference type="Gene3D" id="2.60.40.10">
    <property type="entry name" value="Immunoglobulins"/>
    <property type="match status" value="1"/>
</dbReference>
<name>A0ABT6TBX9_9BACL</name>
<sequence length="768" mass="83634">MFKFATTASRSLTAWLVLALIIATFSAGVIRPERAHAYTAGSLIAKVSTDKARYNPGSPVTITVKLVNSTGAAVNNGTVTLSFKHLENELPGTSQVKTFSLASGGSTSLTYTWTSPSTDFQGYAVEAWAKDSAGTIVDNRNTAVDVSSNWTKFPRYGFLSIFPNQSASASSATVDMLKDYHINALQFYDWQWKHHMPVKGSTANPDASWPDIANRTIYKQTVVDYINASHNSNISAMNYNLINGAVDGYGEDGSGVSNQWGLFNGPDHGTQASVSMPGGWATSHLWTFNPADTGWQNYIIGKEQQVFDAFAFDGWHVDQLGNPGTKYDYAGNAVSFQNTFKPFLNAAKAALGKTIVFNNVDEYGRIPTAQSNVDMMYTELWGARSFSNVKTVLDFQTGDSGGKASVFPLYMNYNYQNNFTDANPGYFNTPGVLLADAGFFAMGAQHLELGDDLKMLDHEYFPNHHLVMTDDLKKRLLNYYDFAVAYENLLRDGLTNTTNAVSLNGLASSATSDANKVWTFTKAGNGYDVIQMVNQLGIANTDIRDSDANKPAPTSQSNVSVKYYYGSGTVNSVNFASPDYENGKTSQLNFTTGADTGGAYVQFTIPTLQYWDMVYIKKGNSSQSIAVTNPGFETGDISGWTEWHPSGQTAKYGVDANDAHSGGFKLYFWHTAAYQQSVHQVKTGLANGSYTLSAWVKATAYGGAPTFCRMEATNNGSGDLYTNMTVDGTWRYYTSTVTVSNGQLDIGFYVNSPGSTSMQIDDVALVKN</sequence>
<evidence type="ECO:0000313" key="4">
    <source>
        <dbReference type="Proteomes" id="UP001161691"/>
    </source>
</evidence>
<dbReference type="SUPFAM" id="SSF49785">
    <property type="entry name" value="Galactose-binding domain-like"/>
    <property type="match status" value="1"/>
</dbReference>
<dbReference type="InterPro" id="IPR025092">
    <property type="entry name" value="Glyco_hydro_66"/>
</dbReference>
<evidence type="ECO:0000256" key="2">
    <source>
        <dbReference type="ARBA" id="ARBA00022729"/>
    </source>
</evidence>
<dbReference type="InterPro" id="IPR008979">
    <property type="entry name" value="Galactose-bd-like_sf"/>
</dbReference>
<dbReference type="Gene3D" id="2.60.120.260">
    <property type="entry name" value="Galactose-binding domain-like"/>
    <property type="match status" value="1"/>
</dbReference>
<dbReference type="Proteomes" id="UP001161691">
    <property type="component" value="Unassembled WGS sequence"/>
</dbReference>
<dbReference type="InterPro" id="IPR013783">
    <property type="entry name" value="Ig-like_fold"/>
</dbReference>
<protein>
    <submittedName>
        <fullName evidence="3">Glycoside hydrolase family 66 protein</fullName>
    </submittedName>
</protein>
<dbReference type="Gene3D" id="3.20.20.80">
    <property type="entry name" value="Glycosidases"/>
    <property type="match status" value="1"/>
</dbReference>
<accession>A0ABT6TBX9</accession>